<keyword evidence="2" id="KW-1185">Reference proteome</keyword>
<reference evidence="1 2" key="1">
    <citation type="submission" date="2023-07" db="EMBL/GenBank/DDBJ databases">
        <title>Pathogenic bacteria of pear tree diseases.</title>
        <authorList>
            <person name="Zhang Z."/>
            <person name="He L."/>
            <person name="Huang R."/>
        </authorList>
    </citation>
    <scope>NUCLEOTIDE SEQUENCE [LARGE SCALE GENOMIC DNA]</scope>
    <source>
        <strain evidence="1 2">DE2</strain>
    </source>
</reference>
<dbReference type="EMBL" id="CP132353">
    <property type="protein sequence ID" value="WLS77245.1"/>
    <property type="molecule type" value="Genomic_DNA"/>
</dbReference>
<accession>A0AA50DFM9</accession>
<sequence>MNSLLVKAGIPQLRVSGVAGGKMPCRFVYVAKIAGQETFNNYQYDLPRVDVESFWKKFNDLARGKA</sequence>
<name>A0AA50DFM9_9GAMM</name>
<evidence type="ECO:0000313" key="1">
    <source>
        <dbReference type="EMBL" id="WLS77245.1"/>
    </source>
</evidence>
<dbReference type="Proteomes" id="UP001228139">
    <property type="component" value="Chromosome"/>
</dbReference>
<evidence type="ECO:0000313" key="2">
    <source>
        <dbReference type="Proteomes" id="UP001228139"/>
    </source>
</evidence>
<dbReference type="RefSeq" id="WP_306205996.1">
    <property type="nucleotide sequence ID" value="NZ_CP132353.1"/>
</dbReference>
<organism evidence="1 2">
    <name type="scientific">Erwinia pyri</name>
    <dbReference type="NCBI Taxonomy" id="3062598"/>
    <lineage>
        <taxon>Bacteria</taxon>
        <taxon>Pseudomonadati</taxon>
        <taxon>Pseudomonadota</taxon>
        <taxon>Gammaproteobacteria</taxon>
        <taxon>Enterobacterales</taxon>
        <taxon>Erwiniaceae</taxon>
        <taxon>Erwinia</taxon>
    </lineage>
</organism>
<gene>
    <name evidence="1" type="ORF">Q3V30_12160</name>
</gene>
<proteinExistence type="predicted"/>
<dbReference type="AlphaFoldDB" id="A0AA50DFM9"/>
<dbReference type="KEGG" id="epi:Q3V30_12160"/>
<protein>
    <submittedName>
        <fullName evidence="1">Uncharacterized protein</fullName>
    </submittedName>
</protein>